<dbReference type="InterPro" id="IPR002110">
    <property type="entry name" value="Ankyrin_rpt"/>
</dbReference>
<organism evidence="2 3">
    <name type="scientific">Paenibacillus radicis</name>
    <name type="common">ex Gao et al. 2016</name>
    <dbReference type="NCBI Taxonomy" id="1737354"/>
    <lineage>
        <taxon>Bacteria</taxon>
        <taxon>Bacillati</taxon>
        <taxon>Bacillota</taxon>
        <taxon>Bacilli</taxon>
        <taxon>Bacillales</taxon>
        <taxon>Paenibacillaceae</taxon>
        <taxon>Paenibacillus</taxon>
    </lineage>
</organism>
<accession>A0A917HLU2</accession>
<dbReference type="SMART" id="SM00248">
    <property type="entry name" value="ANK"/>
    <property type="match status" value="3"/>
</dbReference>
<evidence type="ECO:0000313" key="2">
    <source>
        <dbReference type="EMBL" id="GGG82899.1"/>
    </source>
</evidence>
<reference evidence="2 3" key="1">
    <citation type="journal article" date="2014" name="Int. J. Syst. Evol. Microbiol.">
        <title>Complete genome sequence of Corynebacterium casei LMG S-19264T (=DSM 44701T), isolated from a smear-ripened cheese.</title>
        <authorList>
            <consortium name="US DOE Joint Genome Institute (JGI-PGF)"/>
            <person name="Walter F."/>
            <person name="Albersmeier A."/>
            <person name="Kalinowski J."/>
            <person name="Ruckert C."/>
        </authorList>
    </citation>
    <scope>NUCLEOTIDE SEQUENCE [LARGE SCALE GENOMIC DNA]</scope>
    <source>
        <strain evidence="2 3">CGMCC 1.15286</strain>
    </source>
</reference>
<protein>
    <recommendedName>
        <fullName evidence="4">Ankyrin repeat domain-containing protein</fullName>
    </recommendedName>
</protein>
<dbReference type="PANTHER" id="PTHR24127">
    <property type="entry name" value="ANKYRIN REPEAT AND EF-HAND DOMAIN-CONTAINING PROTEIN 1"/>
    <property type="match status" value="1"/>
</dbReference>
<feature type="repeat" description="ANK" evidence="1">
    <location>
        <begin position="41"/>
        <end position="70"/>
    </location>
</feature>
<dbReference type="Gene3D" id="1.25.40.20">
    <property type="entry name" value="Ankyrin repeat-containing domain"/>
    <property type="match status" value="1"/>
</dbReference>
<keyword evidence="3" id="KW-1185">Reference proteome</keyword>
<dbReference type="PROSITE" id="PS50088">
    <property type="entry name" value="ANK_REPEAT"/>
    <property type="match status" value="3"/>
</dbReference>
<sequence length="178" mass="19211">MDNVQTAKEIRIAIKQGNTARVTELIGNNIELLNMMTPFGTWLHVAASKGQLDIVKKLIQLEADVNKLGGAYGGGAINEAASGGHIDVVKYLLSCGAKLNISEPERNPLFGAISNGHVDIAEFLIKSGIDISIKYSGDYMTNMDALAFAQEQGQTAVVKLLEPLSDSAFNRKEIYQSE</sequence>
<name>A0A917HLU2_9BACL</name>
<dbReference type="EMBL" id="BMHY01000011">
    <property type="protein sequence ID" value="GGG82899.1"/>
    <property type="molecule type" value="Genomic_DNA"/>
</dbReference>
<dbReference type="InterPro" id="IPR036770">
    <property type="entry name" value="Ankyrin_rpt-contain_sf"/>
</dbReference>
<dbReference type="PROSITE" id="PS50297">
    <property type="entry name" value="ANK_REP_REGION"/>
    <property type="match status" value="2"/>
</dbReference>
<feature type="repeat" description="ANK" evidence="1">
    <location>
        <begin position="104"/>
        <end position="136"/>
    </location>
</feature>
<feature type="repeat" description="ANK" evidence="1">
    <location>
        <begin position="72"/>
        <end position="104"/>
    </location>
</feature>
<comment type="caution">
    <text evidence="2">The sequence shown here is derived from an EMBL/GenBank/DDBJ whole genome shotgun (WGS) entry which is preliminary data.</text>
</comment>
<keyword evidence="1" id="KW-0040">ANK repeat</keyword>
<evidence type="ECO:0008006" key="4">
    <source>
        <dbReference type="Google" id="ProtNLM"/>
    </source>
</evidence>
<dbReference type="Proteomes" id="UP000600247">
    <property type="component" value="Unassembled WGS sequence"/>
</dbReference>
<evidence type="ECO:0000313" key="3">
    <source>
        <dbReference type="Proteomes" id="UP000600247"/>
    </source>
</evidence>
<dbReference type="Pfam" id="PF12796">
    <property type="entry name" value="Ank_2"/>
    <property type="match status" value="1"/>
</dbReference>
<dbReference type="InterPro" id="IPR052801">
    <property type="entry name" value="Ankyrin-EF-hand"/>
</dbReference>
<dbReference type="SUPFAM" id="SSF48403">
    <property type="entry name" value="Ankyrin repeat"/>
    <property type="match status" value="1"/>
</dbReference>
<evidence type="ECO:0000256" key="1">
    <source>
        <dbReference type="PROSITE-ProRule" id="PRU00023"/>
    </source>
</evidence>
<proteinExistence type="predicted"/>
<dbReference type="PANTHER" id="PTHR24127:SF1">
    <property type="entry name" value="ANKYRIN REPEAT AND EF-HAND DOMAIN-CONTAINING PROTEIN 1"/>
    <property type="match status" value="1"/>
</dbReference>
<dbReference type="AlphaFoldDB" id="A0A917HLU2"/>
<gene>
    <name evidence="2" type="ORF">GCM10010918_45530</name>
</gene>